<evidence type="ECO:0000313" key="2">
    <source>
        <dbReference type="Proteomes" id="UP001295444"/>
    </source>
</evidence>
<organism evidence="1 2">
    <name type="scientific">Pelobates cultripes</name>
    <name type="common">Western spadefoot toad</name>
    <dbReference type="NCBI Taxonomy" id="61616"/>
    <lineage>
        <taxon>Eukaryota</taxon>
        <taxon>Metazoa</taxon>
        <taxon>Chordata</taxon>
        <taxon>Craniata</taxon>
        <taxon>Vertebrata</taxon>
        <taxon>Euteleostomi</taxon>
        <taxon>Amphibia</taxon>
        <taxon>Batrachia</taxon>
        <taxon>Anura</taxon>
        <taxon>Pelobatoidea</taxon>
        <taxon>Pelobatidae</taxon>
        <taxon>Pelobates</taxon>
    </lineage>
</organism>
<protein>
    <submittedName>
        <fullName evidence="1">Uncharacterized protein</fullName>
    </submittedName>
</protein>
<reference evidence="1" key="1">
    <citation type="submission" date="2022-03" db="EMBL/GenBank/DDBJ databases">
        <authorList>
            <person name="Alioto T."/>
            <person name="Alioto T."/>
            <person name="Gomez Garrido J."/>
        </authorList>
    </citation>
    <scope>NUCLEOTIDE SEQUENCE</scope>
</reference>
<keyword evidence="2" id="KW-1185">Reference proteome</keyword>
<sequence length="80" mass="9611">MEKIHKMQNDHRYHTEKLADLEDCSHRNNIRVCGVPESHEELPEYLQQLFHAIWLNLEKANLRPNVMSIGYPSPKSWRRM</sequence>
<name>A0AAD1RUV2_PELCU</name>
<dbReference type="EMBL" id="OW240915">
    <property type="protein sequence ID" value="CAH2281862.1"/>
    <property type="molecule type" value="Genomic_DNA"/>
</dbReference>
<evidence type="ECO:0000313" key="1">
    <source>
        <dbReference type="EMBL" id="CAH2281862.1"/>
    </source>
</evidence>
<gene>
    <name evidence="1" type="ORF">PECUL_23A038013</name>
</gene>
<proteinExistence type="predicted"/>
<dbReference type="Proteomes" id="UP001295444">
    <property type="component" value="Chromosome 04"/>
</dbReference>
<dbReference type="AlphaFoldDB" id="A0AAD1RUV2"/>
<accession>A0AAD1RUV2</accession>